<reference evidence="4 5" key="1">
    <citation type="submission" date="2019-05" db="EMBL/GenBank/DDBJ databases">
        <authorList>
            <person name="Qu J.-H."/>
        </authorList>
    </citation>
    <scope>NUCLEOTIDE SEQUENCE [LARGE SCALE GENOMIC DNA]</scope>
    <source>
        <strain evidence="4 5">NS28</strain>
    </source>
</reference>
<keyword evidence="4" id="KW-0418">Kinase</keyword>
<dbReference type="SUPFAM" id="SSF55874">
    <property type="entry name" value="ATPase domain of HSP90 chaperone/DNA topoisomerase II/histidine kinase"/>
    <property type="match status" value="1"/>
</dbReference>
<feature type="transmembrane region" description="Helical" evidence="2">
    <location>
        <begin position="175"/>
        <end position="198"/>
    </location>
</feature>
<dbReference type="Pfam" id="PF06580">
    <property type="entry name" value="His_kinase"/>
    <property type="match status" value="1"/>
</dbReference>
<feature type="transmembrane region" description="Helical" evidence="2">
    <location>
        <begin position="46"/>
        <end position="68"/>
    </location>
</feature>
<gene>
    <name evidence="4" type="ORF">FEM33_17895</name>
</gene>
<dbReference type="RefSeq" id="WP_139013356.1">
    <property type="nucleotide sequence ID" value="NZ_VBSN01000049.1"/>
</dbReference>
<evidence type="ECO:0000256" key="2">
    <source>
        <dbReference type="SAM" id="Phobius"/>
    </source>
</evidence>
<protein>
    <submittedName>
        <fullName evidence="4">Sensor histidine kinase</fullName>
    </submittedName>
</protein>
<dbReference type="InterPro" id="IPR010559">
    <property type="entry name" value="Sig_transdc_His_kin_internal"/>
</dbReference>
<feature type="transmembrane region" description="Helical" evidence="2">
    <location>
        <begin position="75"/>
        <end position="93"/>
    </location>
</feature>
<sequence>MEFLKKIGTPLLIGAALGILPILYFVSTGASWQPLAPHEHLVQNAIAYVFLILFTYYNHTVFVPRWFLNKQYRRYILITICCILGAVYLPYRIEQWVFFQSPQENTIGAWARQIFVAEMMFGDSNGKPLNMRENKSRMPGGPPDFFSDYPSKKPFRPQGPPGGGRPRGEPPTMSWILPSKLAIFFLIGSVSSLISILIQATNRLHKVENDQLQAELRQLKAQIQPHFLFNTLNSIYALAIRNDERTADTIVQLSEFLRYIIRDANREHVALVTELNYIHNYIGLQKARLRDAVKVNYRLDGDTNGLQIAPLILFSFIENAFKYGVNPEEDSPIDIHIKMDESGLQLLVANNKVQVNEMEASTGIGLANTKERLRLIYPAAHELAIDDTGRQFRVTLNLTLT</sequence>
<evidence type="ECO:0000256" key="1">
    <source>
        <dbReference type="SAM" id="MobiDB-lite"/>
    </source>
</evidence>
<dbReference type="AlphaFoldDB" id="A0A5M8QUP7"/>
<keyword evidence="2" id="KW-0812">Transmembrane</keyword>
<keyword evidence="4" id="KW-0808">Transferase</keyword>
<dbReference type="Proteomes" id="UP000323994">
    <property type="component" value="Unassembled WGS sequence"/>
</dbReference>
<keyword evidence="2" id="KW-0472">Membrane</keyword>
<dbReference type="Gene3D" id="3.30.565.10">
    <property type="entry name" value="Histidine kinase-like ATPase, C-terminal domain"/>
    <property type="match status" value="1"/>
</dbReference>
<dbReference type="OrthoDB" id="9792992at2"/>
<organism evidence="4 5">
    <name type="scientific">Dyadobacter flavalbus</name>
    <dbReference type="NCBI Taxonomy" id="2579942"/>
    <lineage>
        <taxon>Bacteria</taxon>
        <taxon>Pseudomonadati</taxon>
        <taxon>Bacteroidota</taxon>
        <taxon>Cytophagia</taxon>
        <taxon>Cytophagales</taxon>
        <taxon>Spirosomataceae</taxon>
        <taxon>Dyadobacter</taxon>
    </lineage>
</organism>
<dbReference type="EMBL" id="VBSN01000049">
    <property type="protein sequence ID" value="KAA6438554.1"/>
    <property type="molecule type" value="Genomic_DNA"/>
</dbReference>
<dbReference type="GO" id="GO:0000155">
    <property type="term" value="F:phosphorelay sensor kinase activity"/>
    <property type="evidence" value="ECO:0007669"/>
    <property type="project" value="InterPro"/>
</dbReference>
<keyword evidence="5" id="KW-1185">Reference proteome</keyword>
<keyword evidence="2" id="KW-1133">Transmembrane helix</keyword>
<name>A0A5M8QUP7_9BACT</name>
<accession>A0A5M8QUP7</accession>
<evidence type="ECO:0000313" key="5">
    <source>
        <dbReference type="Proteomes" id="UP000323994"/>
    </source>
</evidence>
<evidence type="ECO:0000259" key="3">
    <source>
        <dbReference type="Pfam" id="PF06580"/>
    </source>
</evidence>
<dbReference type="PANTHER" id="PTHR34220">
    <property type="entry name" value="SENSOR HISTIDINE KINASE YPDA"/>
    <property type="match status" value="1"/>
</dbReference>
<dbReference type="PANTHER" id="PTHR34220:SF7">
    <property type="entry name" value="SENSOR HISTIDINE KINASE YPDA"/>
    <property type="match status" value="1"/>
</dbReference>
<evidence type="ECO:0000313" key="4">
    <source>
        <dbReference type="EMBL" id="KAA6438554.1"/>
    </source>
</evidence>
<proteinExistence type="predicted"/>
<feature type="domain" description="Signal transduction histidine kinase internal region" evidence="3">
    <location>
        <begin position="214"/>
        <end position="292"/>
    </location>
</feature>
<comment type="caution">
    <text evidence="4">The sequence shown here is derived from an EMBL/GenBank/DDBJ whole genome shotgun (WGS) entry which is preliminary data.</text>
</comment>
<dbReference type="InterPro" id="IPR036890">
    <property type="entry name" value="HATPase_C_sf"/>
</dbReference>
<feature type="transmembrane region" description="Helical" evidence="2">
    <location>
        <begin position="7"/>
        <end position="26"/>
    </location>
</feature>
<dbReference type="InterPro" id="IPR050640">
    <property type="entry name" value="Bact_2-comp_sensor_kinase"/>
</dbReference>
<dbReference type="GO" id="GO:0016020">
    <property type="term" value="C:membrane"/>
    <property type="evidence" value="ECO:0007669"/>
    <property type="project" value="InterPro"/>
</dbReference>
<feature type="region of interest" description="Disordered" evidence="1">
    <location>
        <begin position="149"/>
        <end position="170"/>
    </location>
</feature>